<keyword evidence="2 5" id="KW-0547">Nucleotide-binding</keyword>
<dbReference type="InterPro" id="IPR000749">
    <property type="entry name" value="ATP-guanido_PTrfase"/>
</dbReference>
<comment type="caution">
    <text evidence="5">Lacks conserved residue(s) required for the propagation of feature annotation.</text>
</comment>
<evidence type="ECO:0000259" key="6">
    <source>
        <dbReference type="PROSITE" id="PS51510"/>
    </source>
</evidence>
<feature type="binding site" evidence="5">
    <location>
        <position position="13"/>
    </location>
    <ligand>
        <name>ATP</name>
        <dbReference type="ChEBI" id="CHEBI:30616"/>
    </ligand>
</feature>
<dbReference type="InterPro" id="IPR014746">
    <property type="entry name" value="Gln_synth/guanido_kin_cat_dom"/>
</dbReference>
<dbReference type="PROSITE" id="PS51510">
    <property type="entry name" value="PHOSPHAGEN_KINASE_C"/>
    <property type="match status" value="1"/>
</dbReference>
<reference evidence="7" key="1">
    <citation type="submission" date="2020-06" db="EMBL/GenBank/DDBJ databases">
        <title>Draft genome of Bugula neritina, a colonial animal packing powerful symbionts and potential medicines.</title>
        <authorList>
            <person name="Rayko M."/>
        </authorList>
    </citation>
    <scope>NUCLEOTIDE SEQUENCE [LARGE SCALE GENOMIC DNA]</scope>
    <source>
        <strain evidence="7">Kwan_BN1</strain>
    </source>
</reference>
<keyword evidence="8" id="KW-1185">Reference proteome</keyword>
<dbReference type="GO" id="GO:0005524">
    <property type="term" value="F:ATP binding"/>
    <property type="evidence" value="ECO:0007669"/>
    <property type="project" value="UniProtKB-UniRule"/>
</dbReference>
<gene>
    <name evidence="7" type="ORF">EB796_017664</name>
</gene>
<feature type="binding site" evidence="5">
    <location>
        <begin position="114"/>
        <end position="118"/>
    </location>
    <ligand>
        <name>ATP</name>
        <dbReference type="ChEBI" id="CHEBI:30616"/>
    </ligand>
</feature>
<protein>
    <submittedName>
        <fullName evidence="7">CKM</fullName>
    </submittedName>
</protein>
<dbReference type="GO" id="GO:0046314">
    <property type="term" value="P:phosphocreatine biosynthetic process"/>
    <property type="evidence" value="ECO:0007669"/>
    <property type="project" value="InterPro"/>
</dbReference>
<dbReference type="GO" id="GO:0004111">
    <property type="term" value="F:creatine kinase activity"/>
    <property type="evidence" value="ECO:0007669"/>
    <property type="project" value="InterPro"/>
</dbReference>
<dbReference type="Pfam" id="PF00217">
    <property type="entry name" value="ATP-gua_Ptrans"/>
    <property type="match status" value="1"/>
</dbReference>
<feature type="domain" description="Phosphagen kinase C-terminal" evidence="6">
    <location>
        <begin position="1"/>
        <end position="183"/>
    </location>
</feature>
<dbReference type="AlphaFoldDB" id="A0A7J7JF77"/>
<sequence>MSEEERKQLIKEHVMFDAIKDTNVFASGVARDWPDARGVFYNEAKDFVVWANVEDHAQVHSAQYGADMQAVFDKLCDGMGKFEAAVKKGGKEFMRNDHLGYIVTRPEKLGTALKAGVSLSIPKLAAHPKVKELMKAMKLEDTKSCEEGRLYVHNKETLGSSEASQVQCLVDGVQNLIKIEKALAAGKDAGSLISQAIFYLVEMLQKAVII</sequence>
<keyword evidence="3 5" id="KW-0418">Kinase</keyword>
<dbReference type="OrthoDB" id="430219at2759"/>
<evidence type="ECO:0000313" key="7">
    <source>
        <dbReference type="EMBL" id="KAF6024028.1"/>
    </source>
</evidence>
<evidence type="ECO:0000256" key="2">
    <source>
        <dbReference type="ARBA" id="ARBA00022741"/>
    </source>
</evidence>
<dbReference type="PANTHER" id="PTHR11547">
    <property type="entry name" value="ARGININE OR CREATINE KINASE"/>
    <property type="match status" value="1"/>
</dbReference>
<name>A0A7J7JF77_BUGNE</name>
<comment type="caution">
    <text evidence="7">The sequence shown here is derived from an EMBL/GenBank/DDBJ whole genome shotgun (WGS) entry which is preliminary data.</text>
</comment>
<evidence type="ECO:0000313" key="8">
    <source>
        <dbReference type="Proteomes" id="UP000593567"/>
    </source>
</evidence>
<organism evidence="7 8">
    <name type="scientific">Bugula neritina</name>
    <name type="common">Brown bryozoan</name>
    <name type="synonym">Sertularia neritina</name>
    <dbReference type="NCBI Taxonomy" id="10212"/>
    <lineage>
        <taxon>Eukaryota</taxon>
        <taxon>Metazoa</taxon>
        <taxon>Spiralia</taxon>
        <taxon>Lophotrochozoa</taxon>
        <taxon>Bryozoa</taxon>
        <taxon>Gymnolaemata</taxon>
        <taxon>Cheilostomatida</taxon>
        <taxon>Flustrina</taxon>
        <taxon>Buguloidea</taxon>
        <taxon>Bugulidae</taxon>
        <taxon>Bugula</taxon>
    </lineage>
</organism>
<evidence type="ECO:0000256" key="3">
    <source>
        <dbReference type="ARBA" id="ARBA00022777"/>
    </source>
</evidence>
<evidence type="ECO:0000256" key="1">
    <source>
        <dbReference type="ARBA" id="ARBA00022679"/>
    </source>
</evidence>
<dbReference type="EMBL" id="VXIV02002630">
    <property type="protein sequence ID" value="KAF6024028.1"/>
    <property type="molecule type" value="Genomic_DNA"/>
</dbReference>
<dbReference type="PANTHER" id="PTHR11547:SF38">
    <property type="entry name" value="ARGININE KINASE 1-RELATED"/>
    <property type="match status" value="1"/>
</dbReference>
<dbReference type="Proteomes" id="UP000593567">
    <property type="component" value="Unassembled WGS sequence"/>
</dbReference>
<dbReference type="GO" id="GO:0005615">
    <property type="term" value="C:extracellular space"/>
    <property type="evidence" value="ECO:0007669"/>
    <property type="project" value="TreeGrafter"/>
</dbReference>
<evidence type="ECO:0000256" key="5">
    <source>
        <dbReference type="PROSITE-ProRule" id="PRU00843"/>
    </source>
</evidence>
<keyword evidence="4 5" id="KW-0067">ATP-binding</keyword>
<dbReference type="Gene3D" id="3.30.590.10">
    <property type="entry name" value="Glutamine synthetase/guanido kinase, catalytic domain"/>
    <property type="match status" value="1"/>
</dbReference>
<feature type="binding site" evidence="5">
    <location>
        <begin position="142"/>
        <end position="147"/>
    </location>
    <ligand>
        <name>ATP</name>
        <dbReference type="ChEBI" id="CHEBI:30616"/>
    </ligand>
</feature>
<proteinExistence type="inferred from homology"/>
<comment type="similarity">
    <text evidence="5">Belongs to the ATP:guanido phosphotransferase family.</text>
</comment>
<accession>A0A7J7JF77</accession>
<evidence type="ECO:0000256" key="4">
    <source>
        <dbReference type="ARBA" id="ARBA00022840"/>
    </source>
</evidence>
<dbReference type="SUPFAM" id="SSF55931">
    <property type="entry name" value="Glutamine synthetase/guanido kinase"/>
    <property type="match status" value="1"/>
</dbReference>
<keyword evidence="1 5" id="KW-0808">Transferase</keyword>
<dbReference type="InterPro" id="IPR022414">
    <property type="entry name" value="ATP-guanido_PTrfase_cat"/>
</dbReference>